<dbReference type="SMART" id="SM00267">
    <property type="entry name" value="GGDEF"/>
    <property type="match status" value="1"/>
</dbReference>
<evidence type="ECO:0000256" key="1">
    <source>
        <dbReference type="ARBA" id="ARBA00001946"/>
    </source>
</evidence>
<dbReference type="SUPFAM" id="SSF55073">
    <property type="entry name" value="Nucleotide cyclase"/>
    <property type="match status" value="1"/>
</dbReference>
<dbReference type="InterPro" id="IPR000160">
    <property type="entry name" value="GGDEF_dom"/>
</dbReference>
<dbReference type="Gene3D" id="3.30.70.270">
    <property type="match status" value="1"/>
</dbReference>
<protein>
    <recommendedName>
        <fullName evidence="2">diguanylate cyclase</fullName>
        <ecNumber evidence="2">2.7.7.65</ecNumber>
    </recommendedName>
</protein>
<dbReference type="NCBIfam" id="NF038266">
    <property type="entry name" value="diguan_SiaD"/>
    <property type="match status" value="1"/>
</dbReference>
<dbReference type="AlphaFoldDB" id="A0A839V755"/>
<comment type="cofactor">
    <cofactor evidence="1">
        <name>Mg(2+)</name>
        <dbReference type="ChEBI" id="CHEBI:18420"/>
    </cofactor>
</comment>
<dbReference type="Proteomes" id="UP000547614">
    <property type="component" value="Unassembled WGS sequence"/>
</dbReference>
<dbReference type="FunFam" id="3.30.70.270:FF:000001">
    <property type="entry name" value="Diguanylate cyclase domain protein"/>
    <property type="match status" value="1"/>
</dbReference>
<evidence type="ECO:0000256" key="3">
    <source>
        <dbReference type="ARBA" id="ARBA00034247"/>
    </source>
</evidence>
<evidence type="ECO:0000313" key="5">
    <source>
        <dbReference type="EMBL" id="MBB3191503.1"/>
    </source>
</evidence>
<name>A0A839V755_9GAMM</name>
<dbReference type="RefSeq" id="WP_343064671.1">
    <property type="nucleotide sequence ID" value="NZ_JACHXP010000014.1"/>
</dbReference>
<dbReference type="PANTHER" id="PTHR45138:SF9">
    <property type="entry name" value="DIGUANYLATE CYCLASE DGCM-RELATED"/>
    <property type="match status" value="1"/>
</dbReference>
<dbReference type="GO" id="GO:0043709">
    <property type="term" value="P:cell adhesion involved in single-species biofilm formation"/>
    <property type="evidence" value="ECO:0007669"/>
    <property type="project" value="TreeGrafter"/>
</dbReference>
<dbReference type="CDD" id="cd01949">
    <property type="entry name" value="GGDEF"/>
    <property type="match status" value="1"/>
</dbReference>
<comment type="catalytic activity">
    <reaction evidence="3">
        <text>2 GTP = 3',3'-c-di-GMP + 2 diphosphate</text>
        <dbReference type="Rhea" id="RHEA:24898"/>
        <dbReference type="ChEBI" id="CHEBI:33019"/>
        <dbReference type="ChEBI" id="CHEBI:37565"/>
        <dbReference type="ChEBI" id="CHEBI:58805"/>
        <dbReference type="EC" id="2.7.7.65"/>
    </reaction>
</comment>
<dbReference type="InterPro" id="IPR043128">
    <property type="entry name" value="Rev_trsase/Diguanyl_cyclase"/>
</dbReference>
<dbReference type="EMBL" id="JACHXP010000014">
    <property type="protein sequence ID" value="MBB3191503.1"/>
    <property type="molecule type" value="Genomic_DNA"/>
</dbReference>
<dbReference type="InterPro" id="IPR050469">
    <property type="entry name" value="Diguanylate_Cyclase"/>
</dbReference>
<gene>
    <name evidence="5" type="ORF">FHR94_002763</name>
</gene>
<dbReference type="GO" id="GO:1902201">
    <property type="term" value="P:negative regulation of bacterial-type flagellum-dependent cell motility"/>
    <property type="evidence" value="ECO:0007669"/>
    <property type="project" value="TreeGrafter"/>
</dbReference>
<organism evidence="5 6">
    <name type="scientific">Halomonas cerina</name>
    <dbReference type="NCBI Taxonomy" id="447424"/>
    <lineage>
        <taxon>Bacteria</taxon>
        <taxon>Pseudomonadati</taxon>
        <taxon>Pseudomonadota</taxon>
        <taxon>Gammaproteobacteria</taxon>
        <taxon>Oceanospirillales</taxon>
        <taxon>Halomonadaceae</taxon>
        <taxon>Halomonas</taxon>
    </lineage>
</organism>
<reference evidence="5 6" key="1">
    <citation type="submission" date="2020-08" db="EMBL/GenBank/DDBJ databases">
        <title>Genomic Encyclopedia of Type Strains, Phase III (KMG-III): the genomes of soil and plant-associated and newly described type strains.</title>
        <authorList>
            <person name="Whitman W."/>
        </authorList>
    </citation>
    <scope>NUCLEOTIDE SEQUENCE [LARGE SCALE GENOMIC DNA]</scope>
    <source>
        <strain evidence="5 6">CECT 7282</strain>
    </source>
</reference>
<dbReference type="NCBIfam" id="TIGR00254">
    <property type="entry name" value="GGDEF"/>
    <property type="match status" value="1"/>
</dbReference>
<evidence type="ECO:0000256" key="2">
    <source>
        <dbReference type="ARBA" id="ARBA00012528"/>
    </source>
</evidence>
<evidence type="ECO:0000259" key="4">
    <source>
        <dbReference type="PROSITE" id="PS50887"/>
    </source>
</evidence>
<dbReference type="InterPro" id="IPR029787">
    <property type="entry name" value="Nucleotide_cyclase"/>
</dbReference>
<comment type="caution">
    <text evidence="5">The sequence shown here is derived from an EMBL/GenBank/DDBJ whole genome shotgun (WGS) entry which is preliminary data.</text>
</comment>
<dbReference type="PROSITE" id="PS50887">
    <property type="entry name" value="GGDEF"/>
    <property type="match status" value="1"/>
</dbReference>
<feature type="domain" description="GGDEF" evidence="4">
    <location>
        <begin position="130"/>
        <end position="261"/>
    </location>
</feature>
<dbReference type="GO" id="GO:0052621">
    <property type="term" value="F:diguanylate cyclase activity"/>
    <property type="evidence" value="ECO:0007669"/>
    <property type="project" value="UniProtKB-EC"/>
</dbReference>
<dbReference type="PANTHER" id="PTHR45138">
    <property type="entry name" value="REGULATORY COMPONENTS OF SENSORY TRANSDUCTION SYSTEM"/>
    <property type="match status" value="1"/>
</dbReference>
<evidence type="ECO:0000313" key="6">
    <source>
        <dbReference type="Proteomes" id="UP000547614"/>
    </source>
</evidence>
<keyword evidence="6" id="KW-1185">Reference proteome</keyword>
<dbReference type="EC" id="2.7.7.65" evidence="2"/>
<accession>A0A839V755</accession>
<sequence>MNSRDQALLDEVEALLAMTSHQGHPLRSALERLYHHHLEQRERLERLVSIADGFQQTAQQDLHATRHQLQRQLKRQRKLSRIADRYQDLLHERNQTLEDVSTRDPLTGLANRRHLTKHLDCMAADKRQAGPLSLAMVDIDHFKRINDRHGHAAGDRALVALAQTLKSALRANDLCGRWGGEEFLLVLPDTGLDQAEALVRRLGERLRGLDLRLGAERLVLTASIGIAEHHPGEDYRDTIYRADQALLDAKREGRDRWCLAE</sequence>
<dbReference type="Pfam" id="PF00990">
    <property type="entry name" value="GGDEF"/>
    <property type="match status" value="1"/>
</dbReference>
<dbReference type="GO" id="GO:0005886">
    <property type="term" value="C:plasma membrane"/>
    <property type="evidence" value="ECO:0007669"/>
    <property type="project" value="TreeGrafter"/>
</dbReference>
<proteinExistence type="predicted"/>